<dbReference type="SMART" id="SM00304">
    <property type="entry name" value="HAMP"/>
    <property type="match status" value="1"/>
</dbReference>
<dbReference type="SUPFAM" id="SSF58104">
    <property type="entry name" value="Methyl-accepting chemotaxis protein (MCP) signaling domain"/>
    <property type="match status" value="1"/>
</dbReference>
<dbReference type="EMBL" id="JAQQPZ010000004">
    <property type="protein sequence ID" value="MDD8058937.1"/>
    <property type="molecule type" value="Genomic_DNA"/>
</dbReference>
<dbReference type="Gene3D" id="1.10.287.950">
    <property type="entry name" value="Methyl-accepting chemotaxis protein"/>
    <property type="match status" value="1"/>
</dbReference>
<evidence type="ECO:0000256" key="1">
    <source>
        <dbReference type="ARBA" id="ARBA00004141"/>
    </source>
</evidence>
<evidence type="ECO:0000259" key="9">
    <source>
        <dbReference type="PROSITE" id="PS50111"/>
    </source>
</evidence>
<keyword evidence="2 8" id="KW-0812">Transmembrane</keyword>
<keyword evidence="5 7" id="KW-0807">Transducer</keyword>
<dbReference type="InterPro" id="IPR003660">
    <property type="entry name" value="HAMP_dom"/>
</dbReference>
<evidence type="ECO:0000256" key="3">
    <source>
        <dbReference type="ARBA" id="ARBA00022989"/>
    </source>
</evidence>
<comment type="similarity">
    <text evidence="6">Belongs to the methyl-accepting chemotaxis (MCP) protein family.</text>
</comment>
<dbReference type="PANTHER" id="PTHR32089">
    <property type="entry name" value="METHYL-ACCEPTING CHEMOTAXIS PROTEIN MCPB"/>
    <property type="match status" value="1"/>
</dbReference>
<accession>A0ABT5TKE5</accession>
<feature type="domain" description="HAMP" evidence="10">
    <location>
        <begin position="290"/>
        <end position="343"/>
    </location>
</feature>
<dbReference type="CDD" id="cd11386">
    <property type="entry name" value="MCP_signal"/>
    <property type="match status" value="1"/>
</dbReference>
<comment type="caution">
    <text evidence="11">The sequence shown here is derived from an EMBL/GenBank/DDBJ whole genome shotgun (WGS) entry which is preliminary data.</text>
</comment>
<feature type="transmembrane region" description="Helical" evidence="8">
    <location>
        <begin position="266"/>
        <end position="289"/>
    </location>
</feature>
<reference evidence="11 12" key="1">
    <citation type="submission" date="2023-02" db="EMBL/GenBank/DDBJ databases">
        <title>Genome sequence of Shewanella metallivivens ER-Te-42B-Light, sp. nov., enriched from sulfide tube worms (Riftia pachyptila) isolated from Explorer Ridge in the Pacific Ocean.</title>
        <authorList>
            <person name="Maltman C."/>
            <person name="Kuzyk S.B."/>
            <person name="Kyndt J.A."/>
            <person name="Yurkov V."/>
        </authorList>
    </citation>
    <scope>NUCLEOTIDE SEQUENCE [LARGE SCALE GENOMIC DNA]</scope>
    <source>
        <strain evidence="11 12">ER-Te-42B-Light</strain>
    </source>
</reference>
<keyword evidence="3 8" id="KW-1133">Transmembrane helix</keyword>
<dbReference type="PROSITE" id="PS50111">
    <property type="entry name" value="CHEMOTAXIS_TRANSDUC_2"/>
    <property type="match status" value="1"/>
</dbReference>
<evidence type="ECO:0000256" key="2">
    <source>
        <dbReference type="ARBA" id="ARBA00022692"/>
    </source>
</evidence>
<evidence type="ECO:0000256" key="8">
    <source>
        <dbReference type="SAM" id="Phobius"/>
    </source>
</evidence>
<evidence type="ECO:0000256" key="5">
    <source>
        <dbReference type="ARBA" id="ARBA00023224"/>
    </source>
</evidence>
<protein>
    <submittedName>
        <fullName evidence="11">HAMP domain-containing methyl-accepting chemotaxis protein</fullName>
    </submittedName>
</protein>
<evidence type="ECO:0000259" key="10">
    <source>
        <dbReference type="PROSITE" id="PS50885"/>
    </source>
</evidence>
<dbReference type="SMART" id="SM00283">
    <property type="entry name" value="MA"/>
    <property type="match status" value="1"/>
</dbReference>
<dbReference type="InterPro" id="IPR032255">
    <property type="entry name" value="HBM"/>
</dbReference>
<keyword evidence="12" id="KW-1185">Reference proteome</keyword>
<dbReference type="Pfam" id="PF00672">
    <property type="entry name" value="HAMP"/>
    <property type="match status" value="1"/>
</dbReference>
<evidence type="ECO:0000256" key="4">
    <source>
        <dbReference type="ARBA" id="ARBA00023136"/>
    </source>
</evidence>
<sequence>MLIRSKLMLSATISVISVLAMFVLQHYSESVLSELSTTSNNIVEIERKVLELRTEEKDFLHRADIEYVDKFTQSMTDILVYMADVRAALEHQNMDVAALDHFKINLNQYNVIFKEVVALKLAIGLTPETGLYGDLRAAVKKVETLLSQHNEEALMVNMLQLRRSEKDFMLRRDIKYVQAFDQGIISFLSQLQASSLTFDQKQEITADIKNYQVNFSNLVNKEMQFGLTDNDGIMATLRDTIHQTDEDTIVLRQQTLAEISAGKNQAFVIGLSIFLLITVALIISTLLIIRSIIKPVQSITSVMVSIEQSKNLSMRCDESGDDELALVAKHFNRMVMTFQALIQQVNESVTAMNASCHDLSRNAITASEGVLRQVNETDMVATAVTEMGATIDEIAQNTELAATKASQTHDNAQAGQQGVEQTISKINLLAKQLTNSAAVVSELERDSVTIGSVLDVIRGIAEQTNLLALNAAIEAARAGEQGRGFAVVADEVRSLAMRTQSSTQQITTIISTLQERTRSIVELMQDSQLQGRQSAEQAAIAGEVLRQITSDVTNIMDMSTQIAAAIEEQSMVAAEVNKNVVVIRDIADESSQAAKENAAASEDVRIRAKALNEAVSQFKV</sequence>
<comment type="subcellular location">
    <subcellularLocation>
        <location evidence="1">Membrane</location>
        <topology evidence="1">Multi-pass membrane protein</topology>
    </subcellularLocation>
</comment>
<evidence type="ECO:0000313" key="11">
    <source>
        <dbReference type="EMBL" id="MDD8058937.1"/>
    </source>
</evidence>
<feature type="domain" description="Methyl-accepting transducer" evidence="9">
    <location>
        <begin position="348"/>
        <end position="584"/>
    </location>
</feature>
<dbReference type="InterPro" id="IPR004089">
    <property type="entry name" value="MCPsignal_dom"/>
</dbReference>
<evidence type="ECO:0000256" key="6">
    <source>
        <dbReference type="ARBA" id="ARBA00029447"/>
    </source>
</evidence>
<dbReference type="SMART" id="SM01358">
    <property type="entry name" value="HBM"/>
    <property type="match status" value="1"/>
</dbReference>
<organism evidence="11 12">
    <name type="scientific">Shewanella metallivivens</name>
    <dbReference type="NCBI Taxonomy" id="2872342"/>
    <lineage>
        <taxon>Bacteria</taxon>
        <taxon>Pseudomonadati</taxon>
        <taxon>Pseudomonadota</taxon>
        <taxon>Gammaproteobacteria</taxon>
        <taxon>Alteromonadales</taxon>
        <taxon>Shewanellaceae</taxon>
        <taxon>Shewanella</taxon>
    </lineage>
</organism>
<dbReference type="Pfam" id="PF00015">
    <property type="entry name" value="MCPsignal"/>
    <property type="match status" value="1"/>
</dbReference>
<dbReference type="PROSITE" id="PS50885">
    <property type="entry name" value="HAMP"/>
    <property type="match status" value="1"/>
</dbReference>
<proteinExistence type="inferred from homology"/>
<dbReference type="Proteomes" id="UP001213691">
    <property type="component" value="Unassembled WGS sequence"/>
</dbReference>
<dbReference type="RefSeq" id="WP_238106788.1">
    <property type="nucleotide sequence ID" value="NZ_JAQQPZ010000004.1"/>
</dbReference>
<dbReference type="PANTHER" id="PTHR32089:SF119">
    <property type="entry name" value="METHYL-ACCEPTING CHEMOTAXIS PROTEIN CTPL"/>
    <property type="match status" value="1"/>
</dbReference>
<dbReference type="CDD" id="cd06225">
    <property type="entry name" value="HAMP"/>
    <property type="match status" value="1"/>
</dbReference>
<keyword evidence="4 8" id="KW-0472">Membrane</keyword>
<gene>
    <name evidence="11" type="ORF">PQR79_07310</name>
</gene>
<evidence type="ECO:0000313" key="12">
    <source>
        <dbReference type="Proteomes" id="UP001213691"/>
    </source>
</evidence>
<name>A0ABT5TKE5_9GAMM</name>
<evidence type="ECO:0000256" key="7">
    <source>
        <dbReference type="PROSITE-ProRule" id="PRU00284"/>
    </source>
</evidence>